<feature type="transmembrane region" description="Helical" evidence="6">
    <location>
        <begin position="38"/>
        <end position="64"/>
    </location>
</feature>
<feature type="transmembrane region" description="Helical" evidence="6">
    <location>
        <begin position="76"/>
        <end position="97"/>
    </location>
</feature>
<proteinExistence type="inferred from homology"/>
<evidence type="ECO:0000313" key="7">
    <source>
        <dbReference type="EMBL" id="KAK2703035.1"/>
    </source>
</evidence>
<dbReference type="Proteomes" id="UP001187531">
    <property type="component" value="Unassembled WGS sequence"/>
</dbReference>
<comment type="caution">
    <text evidence="7">The sequence shown here is derived from an EMBL/GenBank/DDBJ whole genome shotgun (WGS) entry which is preliminary data.</text>
</comment>
<dbReference type="EMBL" id="JAVRJZ010000124">
    <property type="protein sequence ID" value="KAK2703035.1"/>
    <property type="molecule type" value="Genomic_DNA"/>
</dbReference>
<evidence type="ECO:0000256" key="3">
    <source>
        <dbReference type="ARBA" id="ARBA00022692"/>
    </source>
</evidence>
<organism evidence="7 8">
    <name type="scientific">Artemia franciscana</name>
    <name type="common">Brine shrimp</name>
    <name type="synonym">Artemia sanfranciscana</name>
    <dbReference type="NCBI Taxonomy" id="6661"/>
    <lineage>
        <taxon>Eukaryota</taxon>
        <taxon>Metazoa</taxon>
        <taxon>Ecdysozoa</taxon>
        <taxon>Arthropoda</taxon>
        <taxon>Crustacea</taxon>
        <taxon>Branchiopoda</taxon>
        <taxon>Anostraca</taxon>
        <taxon>Artemiidae</taxon>
        <taxon>Artemia</taxon>
    </lineage>
</organism>
<keyword evidence="8" id="KW-1185">Reference proteome</keyword>
<evidence type="ECO:0000256" key="4">
    <source>
        <dbReference type="ARBA" id="ARBA00022989"/>
    </source>
</evidence>
<evidence type="ECO:0000256" key="1">
    <source>
        <dbReference type="ARBA" id="ARBA00004141"/>
    </source>
</evidence>
<keyword evidence="5 6" id="KW-0472">Membrane</keyword>
<accession>A0AA88L0F3</accession>
<dbReference type="PANTHER" id="PTHR22779:SF6">
    <property type="entry name" value="SD17342P"/>
    <property type="match status" value="1"/>
</dbReference>
<sequence length="99" mass="10897">MWLQVFVWNLGSSLFVYGLASLLCFIQLQNHKYGRWYFLPILLMGVINPLTVGAVTSAIIAAIYSTAASQMPMLYAMLWGFGITLIGVGFGFLPFLAGL</sequence>
<name>A0AA88L0F3_ARTSF</name>
<dbReference type="GO" id="GO:0016020">
    <property type="term" value="C:membrane"/>
    <property type="evidence" value="ECO:0007669"/>
    <property type="project" value="UniProtKB-SubCell"/>
</dbReference>
<feature type="transmembrane region" description="Helical" evidence="6">
    <location>
        <begin position="6"/>
        <end position="26"/>
    </location>
</feature>
<dbReference type="AlphaFoldDB" id="A0AA88L0F3"/>
<evidence type="ECO:0000313" key="8">
    <source>
        <dbReference type="Proteomes" id="UP001187531"/>
    </source>
</evidence>
<keyword evidence="3 6" id="KW-0812">Transmembrane</keyword>
<evidence type="ECO:0000256" key="5">
    <source>
        <dbReference type="ARBA" id="ARBA00023136"/>
    </source>
</evidence>
<dbReference type="Pfam" id="PF10190">
    <property type="entry name" value="Tmemb_170"/>
    <property type="match status" value="1"/>
</dbReference>
<protein>
    <submittedName>
        <fullName evidence="7">Uncharacterized protein</fullName>
    </submittedName>
</protein>
<dbReference type="PANTHER" id="PTHR22779">
    <property type="entry name" value="SD17342P"/>
    <property type="match status" value="1"/>
</dbReference>
<keyword evidence="4 6" id="KW-1133">Transmembrane helix</keyword>
<evidence type="ECO:0000256" key="6">
    <source>
        <dbReference type="SAM" id="Phobius"/>
    </source>
</evidence>
<comment type="similarity">
    <text evidence="2">Belongs to the TMEM170 family.</text>
</comment>
<reference evidence="7" key="1">
    <citation type="submission" date="2023-07" db="EMBL/GenBank/DDBJ databases">
        <title>Chromosome-level genome assembly of Artemia franciscana.</title>
        <authorList>
            <person name="Jo E."/>
        </authorList>
    </citation>
    <scope>NUCLEOTIDE SEQUENCE</scope>
    <source>
        <tissue evidence="7">Whole body</tissue>
    </source>
</reference>
<gene>
    <name evidence="7" type="ORF">QYM36_018431</name>
</gene>
<dbReference type="InterPro" id="IPR019334">
    <property type="entry name" value="TMEM170A/B/YPR153W-like"/>
</dbReference>
<comment type="subcellular location">
    <subcellularLocation>
        <location evidence="1">Membrane</location>
        <topology evidence="1">Multi-pass membrane protein</topology>
    </subcellularLocation>
</comment>
<evidence type="ECO:0000256" key="2">
    <source>
        <dbReference type="ARBA" id="ARBA00006325"/>
    </source>
</evidence>